<feature type="chain" id="PRO_5012861234" evidence="2">
    <location>
        <begin position="24"/>
        <end position="223"/>
    </location>
</feature>
<evidence type="ECO:0000256" key="2">
    <source>
        <dbReference type="SAM" id="SignalP"/>
    </source>
</evidence>
<gene>
    <name evidence="3" type="ORF">SAMN04488116_0007</name>
</gene>
<sequence>MKNTKKVTHLLMPILLMALIACQQQPKKEDHEEKPDQEHREKVKPPKQIISLEESKNLYDNYTRNRVEIIQQFEAERSPEEAFDPARFAAFDYAGIKQYIAFIEQEAKEAGVDISSLRLYFANYPDKEKFPDGKKLVHPRQNSIFIVPTIDVDGQDFGFFIGEDGKAKLIKDAVGPNGIGVNHSTSNQAHASFVPSLSAPVLQGGQSLNYNRGQSGPPPSPDF</sequence>
<reference evidence="4" key="1">
    <citation type="submission" date="2016-11" db="EMBL/GenBank/DDBJ databases">
        <authorList>
            <person name="Varghese N."/>
            <person name="Submissions S."/>
        </authorList>
    </citation>
    <scope>NUCLEOTIDE SEQUENCE [LARGE SCALE GENOMIC DNA]</scope>
    <source>
        <strain evidence="4">DSM 22638</strain>
    </source>
</reference>
<keyword evidence="2" id="KW-0732">Signal</keyword>
<feature type="compositionally biased region" description="Basic and acidic residues" evidence="1">
    <location>
        <begin position="26"/>
        <end position="44"/>
    </location>
</feature>
<dbReference type="EMBL" id="FQWL01000001">
    <property type="protein sequence ID" value="SHG15939.1"/>
    <property type="molecule type" value="Genomic_DNA"/>
</dbReference>
<dbReference type="PROSITE" id="PS51257">
    <property type="entry name" value="PROKAR_LIPOPROTEIN"/>
    <property type="match status" value="1"/>
</dbReference>
<dbReference type="Proteomes" id="UP000184532">
    <property type="component" value="Unassembled WGS sequence"/>
</dbReference>
<dbReference type="OrthoDB" id="1427559at2"/>
<evidence type="ECO:0000313" key="4">
    <source>
        <dbReference type="Proteomes" id="UP000184532"/>
    </source>
</evidence>
<dbReference type="STRING" id="570519.SAMN04488116_0007"/>
<feature type="region of interest" description="Disordered" evidence="1">
    <location>
        <begin position="25"/>
        <end position="49"/>
    </location>
</feature>
<dbReference type="AlphaFoldDB" id="A0A1M5HIY9"/>
<protein>
    <submittedName>
        <fullName evidence="3">Uncharacterized protein</fullName>
    </submittedName>
</protein>
<proteinExistence type="predicted"/>
<keyword evidence="4" id="KW-1185">Reference proteome</keyword>
<feature type="signal peptide" evidence="2">
    <location>
        <begin position="1"/>
        <end position="23"/>
    </location>
</feature>
<accession>A0A1M5HIY9</accession>
<dbReference type="RefSeq" id="WP_073175886.1">
    <property type="nucleotide sequence ID" value="NZ_FQWL01000001.1"/>
</dbReference>
<name>A0A1M5HIY9_9FLAO</name>
<evidence type="ECO:0000256" key="1">
    <source>
        <dbReference type="SAM" id="MobiDB-lite"/>
    </source>
</evidence>
<evidence type="ECO:0000313" key="3">
    <source>
        <dbReference type="EMBL" id="SHG15939.1"/>
    </source>
</evidence>
<organism evidence="3 4">
    <name type="scientific">Flagellimonas flava</name>
    <dbReference type="NCBI Taxonomy" id="570519"/>
    <lineage>
        <taxon>Bacteria</taxon>
        <taxon>Pseudomonadati</taxon>
        <taxon>Bacteroidota</taxon>
        <taxon>Flavobacteriia</taxon>
        <taxon>Flavobacteriales</taxon>
        <taxon>Flavobacteriaceae</taxon>
        <taxon>Flagellimonas</taxon>
    </lineage>
</organism>